<evidence type="ECO:0000313" key="2">
    <source>
        <dbReference type="Proteomes" id="UP000297777"/>
    </source>
</evidence>
<organism evidence="1 2">
    <name type="scientific">Botrytis tulipae</name>
    <dbReference type="NCBI Taxonomy" id="87230"/>
    <lineage>
        <taxon>Eukaryota</taxon>
        <taxon>Fungi</taxon>
        <taxon>Dikarya</taxon>
        <taxon>Ascomycota</taxon>
        <taxon>Pezizomycotina</taxon>
        <taxon>Leotiomycetes</taxon>
        <taxon>Helotiales</taxon>
        <taxon>Sclerotiniaceae</taxon>
        <taxon>Botrytis</taxon>
    </lineage>
</organism>
<sequence>MPESSGDFQNSSGSRSMHSPQDWCTEAYTIFGHSSRALQDFLFRAFRWRKSACKILAADLDLRTDTAYEHLKPLEYVADIGKRTLSECGMRDFTIELLNQIVSSDDQPQSCQMRSFGHRSLSTGIAINTY</sequence>
<name>A0A4Z1E8X4_9HELO</name>
<dbReference type="AlphaFoldDB" id="A0A4Z1E8X4"/>
<gene>
    <name evidence="1" type="ORF">BTUL_0197g00070</name>
</gene>
<dbReference type="OrthoDB" id="10486100at2759"/>
<dbReference type="Proteomes" id="UP000297777">
    <property type="component" value="Unassembled WGS sequence"/>
</dbReference>
<evidence type="ECO:0000313" key="1">
    <source>
        <dbReference type="EMBL" id="TGO08664.1"/>
    </source>
</evidence>
<reference evidence="1 2" key="1">
    <citation type="submission" date="2017-12" db="EMBL/GenBank/DDBJ databases">
        <title>Comparative genomics of Botrytis spp.</title>
        <authorList>
            <person name="Valero-Jimenez C.A."/>
            <person name="Tapia P."/>
            <person name="Veloso J."/>
            <person name="Silva-Moreno E."/>
            <person name="Staats M."/>
            <person name="Valdes J.H."/>
            <person name="Van Kan J.A.L."/>
        </authorList>
    </citation>
    <scope>NUCLEOTIDE SEQUENCE [LARGE SCALE GENOMIC DNA]</scope>
    <source>
        <strain evidence="1 2">Bt9001</strain>
    </source>
</reference>
<accession>A0A4Z1E8X4</accession>
<keyword evidence="2" id="KW-1185">Reference proteome</keyword>
<dbReference type="EMBL" id="PQXH01000197">
    <property type="protein sequence ID" value="TGO08664.1"/>
    <property type="molecule type" value="Genomic_DNA"/>
</dbReference>
<comment type="caution">
    <text evidence="1">The sequence shown here is derived from an EMBL/GenBank/DDBJ whole genome shotgun (WGS) entry which is preliminary data.</text>
</comment>
<protein>
    <submittedName>
        <fullName evidence="1">Uncharacterized protein</fullName>
    </submittedName>
</protein>
<proteinExistence type="predicted"/>